<name>A0A7T5ELG8_9BACL</name>
<evidence type="ECO:0000313" key="3">
    <source>
        <dbReference type="EMBL" id="QQE74763.1"/>
    </source>
</evidence>
<proteinExistence type="predicted"/>
<organism evidence="3 5">
    <name type="scientific">Brevibacillus composti</name>
    <dbReference type="NCBI Taxonomy" id="2796470"/>
    <lineage>
        <taxon>Bacteria</taxon>
        <taxon>Bacillati</taxon>
        <taxon>Bacillota</taxon>
        <taxon>Bacilli</taxon>
        <taxon>Bacillales</taxon>
        <taxon>Paenibacillaceae</taxon>
        <taxon>Brevibacillus</taxon>
    </lineage>
</organism>
<evidence type="ECO:0000313" key="4">
    <source>
        <dbReference type="EMBL" id="QUO41848.1"/>
    </source>
</evidence>
<reference evidence="4" key="2">
    <citation type="submission" date="2021-04" db="EMBL/GenBank/DDBJ databases">
        <title>Brevibacillus composti FJAT-54423, complete genome.</title>
        <authorList>
            <person name="Tang R."/>
        </authorList>
    </citation>
    <scope>NUCLEOTIDE SEQUENCE</scope>
    <source>
        <strain evidence="4">FJAT-54424</strain>
    </source>
</reference>
<keyword evidence="1" id="KW-0812">Transmembrane</keyword>
<accession>A0A7T5ELG8</accession>
<evidence type="ECO:0000259" key="2">
    <source>
        <dbReference type="Pfam" id="PF07811"/>
    </source>
</evidence>
<dbReference type="Proteomes" id="UP000595847">
    <property type="component" value="Chromosome"/>
</dbReference>
<keyword evidence="1" id="KW-1133">Transmembrane helix</keyword>
<keyword evidence="6" id="KW-1185">Reference proteome</keyword>
<dbReference type="RefSeq" id="WP_198828333.1">
    <property type="nucleotide sequence ID" value="NZ_CP066308.1"/>
</dbReference>
<evidence type="ECO:0000256" key="1">
    <source>
        <dbReference type="SAM" id="Phobius"/>
    </source>
</evidence>
<dbReference type="EMBL" id="CP073708">
    <property type="protein sequence ID" value="QUO41848.1"/>
    <property type="molecule type" value="Genomic_DNA"/>
</dbReference>
<feature type="domain" description="TadE-like" evidence="2">
    <location>
        <begin position="20"/>
        <end position="62"/>
    </location>
</feature>
<dbReference type="EMBL" id="CP066308">
    <property type="protein sequence ID" value="QQE74763.1"/>
    <property type="molecule type" value="Genomic_DNA"/>
</dbReference>
<gene>
    <name evidence="3" type="ORF">JD108_01900</name>
    <name evidence="4" type="ORF">KDJ56_01900</name>
</gene>
<feature type="transmembrane region" description="Helical" evidence="1">
    <location>
        <begin position="26"/>
        <end position="48"/>
    </location>
</feature>
<dbReference type="KEGG" id="bcop:JD108_01900"/>
<reference evidence="3 5" key="1">
    <citation type="submission" date="2020-12" db="EMBL/GenBank/DDBJ databases">
        <title>strain FJAT-54423T represents a novel species of the genus Brevibacillus.</title>
        <authorList>
            <person name="Tang R."/>
        </authorList>
    </citation>
    <scope>NUCLEOTIDE SEQUENCE [LARGE SCALE GENOMIC DNA]</scope>
    <source>
        <strain evidence="3 5">FJAT-54423</strain>
    </source>
</reference>
<evidence type="ECO:0000313" key="5">
    <source>
        <dbReference type="Proteomes" id="UP000595847"/>
    </source>
</evidence>
<dbReference type="AlphaFoldDB" id="A0A7T5ELG8"/>
<sequence>MRAGWMKGRAVTRWAKREDGQAITEFAVILPVMILLITGVLVFGHMLYAKTLVVLSASQGARVAGAIWDDEGGGEARLKARNTALSILTNGLRGSHTVDVWKSGDSVHVSVTYDYPVKVPIISAFFSSPNVKLEHTAVYKIL</sequence>
<keyword evidence="1" id="KW-0472">Membrane</keyword>
<evidence type="ECO:0000313" key="6">
    <source>
        <dbReference type="Proteomes" id="UP000677234"/>
    </source>
</evidence>
<protein>
    <submittedName>
        <fullName evidence="3">Pilus assembly protein</fullName>
    </submittedName>
</protein>
<dbReference type="Pfam" id="PF07811">
    <property type="entry name" value="TadE"/>
    <property type="match status" value="1"/>
</dbReference>
<dbReference type="Proteomes" id="UP000677234">
    <property type="component" value="Chromosome"/>
</dbReference>
<dbReference type="InterPro" id="IPR012495">
    <property type="entry name" value="TadE-like_dom"/>
</dbReference>